<evidence type="ECO:0000259" key="1">
    <source>
        <dbReference type="PROSITE" id="PS50179"/>
    </source>
</evidence>
<dbReference type="PANTHER" id="PTHR46646:SF1">
    <property type="entry name" value="TOM1-LIKE PROTEIN 1"/>
    <property type="match status" value="1"/>
</dbReference>
<dbReference type="InterPro" id="IPR008942">
    <property type="entry name" value="ENTH_VHS"/>
</dbReference>
<name>A0A6G0XQP8_9STRA</name>
<dbReference type="SMART" id="SM00288">
    <property type="entry name" value="VHS"/>
    <property type="match status" value="1"/>
</dbReference>
<dbReference type="InterPro" id="IPR002014">
    <property type="entry name" value="VHS_dom"/>
</dbReference>
<dbReference type="EMBL" id="VJMJ01000023">
    <property type="protein sequence ID" value="KAF0742854.1"/>
    <property type="molecule type" value="Genomic_DNA"/>
</dbReference>
<keyword evidence="3" id="KW-1185">Reference proteome</keyword>
<sequence>MDVSEEIRRSVNKICGGEVSNPDWISILELCDMVSSTSEHATETVRNLRRILGQPDSENTVSLALLVTESVLNNCPGFYTHIATRPFLQEIVALVDHPSPAVQERATRMLQDWATNYPEQPIFRDTYQQLKVQGIAFPNDETNAFATIPLSDEDIDVSAESYRKQPVAAPSSNIDADVKKLKQDLITVEEKIKTYRNMVALNISGEDEEDALDFLQQCQPRMNALIEAGLAGKLDEETLEACLTVNDHLISALEGKTNSSRASDQHLAGSMAHLSMTPVPAPLFTNADAV</sequence>
<dbReference type="CDD" id="cd03561">
    <property type="entry name" value="VHS"/>
    <property type="match status" value="1"/>
</dbReference>
<dbReference type="Gene3D" id="1.25.40.90">
    <property type="match status" value="1"/>
</dbReference>
<dbReference type="Pfam" id="PF00790">
    <property type="entry name" value="VHS"/>
    <property type="match status" value="1"/>
</dbReference>
<feature type="domain" description="VHS" evidence="1">
    <location>
        <begin position="14"/>
        <end position="138"/>
    </location>
</feature>
<dbReference type="GO" id="GO:0035091">
    <property type="term" value="F:phosphatidylinositol binding"/>
    <property type="evidence" value="ECO:0007669"/>
    <property type="project" value="InterPro"/>
</dbReference>
<dbReference type="GO" id="GO:0043328">
    <property type="term" value="P:protein transport to vacuole involved in ubiquitin-dependent protein catabolic process via the multivesicular body sorting pathway"/>
    <property type="evidence" value="ECO:0007669"/>
    <property type="project" value="InterPro"/>
</dbReference>
<evidence type="ECO:0000313" key="3">
    <source>
        <dbReference type="Proteomes" id="UP000481153"/>
    </source>
</evidence>
<dbReference type="SUPFAM" id="SSF48464">
    <property type="entry name" value="ENTH/VHS domain"/>
    <property type="match status" value="1"/>
</dbReference>
<accession>A0A6G0XQP8</accession>
<proteinExistence type="predicted"/>
<organism evidence="2 3">
    <name type="scientific">Aphanomyces euteiches</name>
    <dbReference type="NCBI Taxonomy" id="100861"/>
    <lineage>
        <taxon>Eukaryota</taxon>
        <taxon>Sar</taxon>
        <taxon>Stramenopiles</taxon>
        <taxon>Oomycota</taxon>
        <taxon>Saprolegniomycetes</taxon>
        <taxon>Saprolegniales</taxon>
        <taxon>Verrucalvaceae</taxon>
        <taxon>Aphanomyces</taxon>
    </lineage>
</organism>
<reference evidence="2 3" key="1">
    <citation type="submission" date="2019-07" db="EMBL/GenBank/DDBJ databases">
        <title>Genomics analysis of Aphanomyces spp. identifies a new class of oomycete effector associated with host adaptation.</title>
        <authorList>
            <person name="Gaulin E."/>
        </authorList>
    </citation>
    <scope>NUCLEOTIDE SEQUENCE [LARGE SCALE GENOMIC DNA]</scope>
    <source>
        <strain evidence="2 3">ATCC 201684</strain>
    </source>
</reference>
<dbReference type="InterPro" id="IPR044836">
    <property type="entry name" value="TOL_plant"/>
</dbReference>
<dbReference type="VEuPathDB" id="FungiDB:AeMF1_004302"/>
<evidence type="ECO:0000313" key="2">
    <source>
        <dbReference type="EMBL" id="KAF0742854.1"/>
    </source>
</evidence>
<dbReference type="CDD" id="cd21383">
    <property type="entry name" value="GAT_GGA_Tom1-like"/>
    <property type="match status" value="1"/>
</dbReference>
<comment type="caution">
    <text evidence="2">The sequence shown here is derived from an EMBL/GenBank/DDBJ whole genome shotgun (WGS) entry which is preliminary data.</text>
</comment>
<protein>
    <recommendedName>
        <fullName evidence="1">VHS domain-containing protein</fullName>
    </recommendedName>
</protein>
<dbReference type="PANTHER" id="PTHR46646">
    <property type="entry name" value="TOM1-LIKE PROTEIN 1"/>
    <property type="match status" value="1"/>
</dbReference>
<dbReference type="PROSITE" id="PS50179">
    <property type="entry name" value="VHS"/>
    <property type="match status" value="1"/>
</dbReference>
<dbReference type="GO" id="GO:0043130">
    <property type="term" value="F:ubiquitin binding"/>
    <property type="evidence" value="ECO:0007669"/>
    <property type="project" value="InterPro"/>
</dbReference>
<gene>
    <name evidence="2" type="ORF">Ae201684_002251</name>
</gene>
<dbReference type="Proteomes" id="UP000481153">
    <property type="component" value="Unassembled WGS sequence"/>
</dbReference>
<dbReference type="AlphaFoldDB" id="A0A6G0XQP8"/>